<keyword evidence="2" id="KW-1185">Reference proteome</keyword>
<dbReference type="Proteomes" id="UP001233999">
    <property type="component" value="Unassembled WGS sequence"/>
</dbReference>
<gene>
    <name evidence="1" type="ORF">L9F63_012194</name>
</gene>
<accession>A0AAD8AFB3</accession>
<dbReference type="EMBL" id="JASPKZ010001960">
    <property type="protein sequence ID" value="KAJ9596813.1"/>
    <property type="molecule type" value="Genomic_DNA"/>
</dbReference>
<reference evidence="1" key="1">
    <citation type="journal article" date="2023" name="IScience">
        <title>Live-bearing cockroach genome reveals convergent evolutionary mechanisms linked to viviparity in insects and beyond.</title>
        <authorList>
            <person name="Fouks B."/>
            <person name="Harrison M.C."/>
            <person name="Mikhailova A.A."/>
            <person name="Marchal E."/>
            <person name="English S."/>
            <person name="Carruthers M."/>
            <person name="Jennings E.C."/>
            <person name="Chiamaka E.L."/>
            <person name="Frigard R.A."/>
            <person name="Pippel M."/>
            <person name="Attardo G.M."/>
            <person name="Benoit J.B."/>
            <person name="Bornberg-Bauer E."/>
            <person name="Tobe S.S."/>
        </authorList>
    </citation>
    <scope>NUCLEOTIDE SEQUENCE</scope>
    <source>
        <strain evidence="1">Stay&amp;Tobe</strain>
    </source>
</reference>
<evidence type="ECO:0000313" key="1">
    <source>
        <dbReference type="EMBL" id="KAJ9596813.1"/>
    </source>
</evidence>
<reference evidence="1" key="2">
    <citation type="submission" date="2023-05" db="EMBL/GenBank/DDBJ databases">
        <authorList>
            <person name="Fouks B."/>
        </authorList>
    </citation>
    <scope>NUCLEOTIDE SEQUENCE</scope>
    <source>
        <strain evidence="1">Stay&amp;Tobe</strain>
        <tissue evidence="1">Testes</tissue>
    </source>
</reference>
<feature type="non-terminal residue" evidence="1">
    <location>
        <position position="50"/>
    </location>
</feature>
<name>A0AAD8AFB3_DIPPU</name>
<feature type="non-terminal residue" evidence="1">
    <location>
        <position position="1"/>
    </location>
</feature>
<evidence type="ECO:0000313" key="2">
    <source>
        <dbReference type="Proteomes" id="UP001233999"/>
    </source>
</evidence>
<protein>
    <submittedName>
        <fullName evidence="1">Uncharacterized protein</fullName>
    </submittedName>
</protein>
<sequence>GYPVFPFAILADHAIHPPPDLASSHRCLFCMISDFQLCSSYLLTVNLIRN</sequence>
<dbReference type="AlphaFoldDB" id="A0AAD8AFB3"/>
<comment type="caution">
    <text evidence="1">The sequence shown here is derived from an EMBL/GenBank/DDBJ whole genome shotgun (WGS) entry which is preliminary data.</text>
</comment>
<organism evidence="1 2">
    <name type="scientific">Diploptera punctata</name>
    <name type="common">Pacific beetle cockroach</name>
    <dbReference type="NCBI Taxonomy" id="6984"/>
    <lineage>
        <taxon>Eukaryota</taxon>
        <taxon>Metazoa</taxon>
        <taxon>Ecdysozoa</taxon>
        <taxon>Arthropoda</taxon>
        <taxon>Hexapoda</taxon>
        <taxon>Insecta</taxon>
        <taxon>Pterygota</taxon>
        <taxon>Neoptera</taxon>
        <taxon>Polyneoptera</taxon>
        <taxon>Dictyoptera</taxon>
        <taxon>Blattodea</taxon>
        <taxon>Blaberoidea</taxon>
        <taxon>Blaberidae</taxon>
        <taxon>Diplopterinae</taxon>
        <taxon>Diploptera</taxon>
    </lineage>
</organism>
<proteinExistence type="predicted"/>